<evidence type="ECO:0000313" key="8">
    <source>
        <dbReference type="EMBL" id="PNG07038.1"/>
    </source>
</evidence>
<evidence type="ECO:0000256" key="2">
    <source>
        <dbReference type="SAM" id="SignalP"/>
    </source>
</evidence>
<name>A0A0D7ED17_STUST</name>
<evidence type="ECO:0000259" key="3">
    <source>
        <dbReference type="Pfam" id="PF22113"/>
    </source>
</evidence>
<feature type="domain" description="Outer membrane cytochrome MtrC/MtrF-like" evidence="3">
    <location>
        <begin position="66"/>
        <end position="256"/>
    </location>
</feature>
<dbReference type="AlphaFoldDB" id="A0A0D7ED17"/>
<gene>
    <name evidence="8" type="ORF">CXK94_17710</name>
    <name evidence="4" type="ORF">LO50_00980</name>
    <name evidence="7" type="ORF">N5C32_22650</name>
    <name evidence="6" type="ORF">N5D09_18955</name>
    <name evidence="5" type="ORF">N7335_09240</name>
</gene>
<dbReference type="EMBL" id="JAOCDG010000045">
    <property type="protein sequence ID" value="MDH0690177.1"/>
    <property type="molecule type" value="Genomic_DNA"/>
</dbReference>
<dbReference type="Pfam" id="PF22113">
    <property type="entry name" value="Mtrc-MtrF_II-IV_dom"/>
    <property type="match status" value="1"/>
</dbReference>
<dbReference type="EMBL" id="JXXD01000009">
    <property type="protein sequence ID" value="KIZ38531.1"/>
    <property type="molecule type" value="Genomic_DNA"/>
</dbReference>
<accession>A0A0D7ED17</accession>
<evidence type="ECO:0000313" key="6">
    <source>
        <dbReference type="EMBL" id="MDH0690177.1"/>
    </source>
</evidence>
<dbReference type="EMBL" id="JAODZE010000008">
    <property type="protein sequence ID" value="MDH0146569.1"/>
    <property type="molecule type" value="Genomic_DNA"/>
</dbReference>
<dbReference type="CDD" id="cd08168">
    <property type="entry name" value="Cytochrom_C3"/>
    <property type="match status" value="1"/>
</dbReference>
<reference evidence="8 10" key="2">
    <citation type="submission" date="2018-01" db="EMBL/GenBank/DDBJ databases">
        <title>Denitrification phenotypes of diverse strains of Pseudomonas stutzeri.</title>
        <authorList>
            <person name="Milligan D.A."/>
            <person name="Bergaust L."/>
            <person name="Bakken L.R."/>
            <person name="Frostegard A."/>
        </authorList>
    </citation>
    <scope>NUCLEOTIDE SEQUENCE [LARGE SCALE GENOMIC DNA]</scope>
    <source>
        <strain evidence="8 10">24a75</strain>
    </source>
</reference>
<dbReference type="PANTHER" id="PTHR35038:SF8">
    <property type="entry name" value="C-TYPE POLYHEME CYTOCHROME OMCC"/>
    <property type="match status" value="1"/>
</dbReference>
<dbReference type="InterPro" id="IPR051829">
    <property type="entry name" value="Multiheme_Cytochr_ET"/>
</dbReference>
<evidence type="ECO:0000256" key="1">
    <source>
        <dbReference type="ARBA" id="ARBA00022729"/>
    </source>
</evidence>
<dbReference type="EMBL" id="JAOCAE010000032">
    <property type="protein sequence ID" value="MDH1238830.1"/>
    <property type="molecule type" value="Genomic_DNA"/>
</dbReference>
<evidence type="ECO:0000313" key="4">
    <source>
        <dbReference type="EMBL" id="KIZ38531.1"/>
    </source>
</evidence>
<evidence type="ECO:0000313" key="10">
    <source>
        <dbReference type="Proteomes" id="UP000236023"/>
    </source>
</evidence>
<comment type="caution">
    <text evidence="4">The sequence shown here is derived from an EMBL/GenBank/DDBJ whole genome shotgun (WGS) entry which is preliminary data.</text>
</comment>
<evidence type="ECO:0000313" key="5">
    <source>
        <dbReference type="EMBL" id="MDH0146569.1"/>
    </source>
</evidence>
<evidence type="ECO:0000313" key="9">
    <source>
        <dbReference type="Proteomes" id="UP000032439"/>
    </source>
</evidence>
<dbReference type="PANTHER" id="PTHR35038">
    <property type="entry name" value="DISSIMILATORY SULFITE REDUCTASE SIRA"/>
    <property type="match status" value="1"/>
</dbReference>
<dbReference type="GeneID" id="75211823"/>
<keyword evidence="1 2" id="KW-0732">Signal</keyword>
<dbReference type="OrthoDB" id="9814800at2"/>
<dbReference type="InterPro" id="IPR036280">
    <property type="entry name" value="Multihaem_cyt_sf"/>
</dbReference>
<proteinExistence type="predicted"/>
<dbReference type="Proteomes" id="UP000032439">
    <property type="component" value="Unassembled WGS sequence"/>
</dbReference>
<feature type="chain" id="PRO_5015036022" evidence="2">
    <location>
        <begin position="23"/>
        <end position="267"/>
    </location>
</feature>
<dbReference type="GO" id="GO:0016491">
    <property type="term" value="F:oxidoreductase activity"/>
    <property type="evidence" value="ECO:0007669"/>
    <property type="project" value="TreeGrafter"/>
</dbReference>
<dbReference type="PATRIC" id="fig|316.110.peg.4930"/>
<dbReference type="Gene3D" id="3.90.10.10">
    <property type="entry name" value="Cytochrome C3"/>
    <property type="match status" value="2"/>
</dbReference>
<evidence type="ECO:0000313" key="7">
    <source>
        <dbReference type="EMBL" id="MDH1238830.1"/>
    </source>
</evidence>
<protein>
    <submittedName>
        <fullName evidence="4 5">Cytochrome C</fullName>
    </submittedName>
</protein>
<dbReference type="RefSeq" id="WP_003298494.1">
    <property type="nucleotide sequence ID" value="NZ_CAJFAG010000015.1"/>
</dbReference>
<dbReference type="InterPro" id="IPR054337">
    <property type="entry name" value="Mtrc-MtrF-like_dom_II/IV"/>
</dbReference>
<dbReference type="SUPFAM" id="SSF48695">
    <property type="entry name" value="Multiheme cytochromes"/>
    <property type="match status" value="1"/>
</dbReference>
<organism evidence="4 9">
    <name type="scientific">Stutzerimonas stutzeri</name>
    <name type="common">Pseudomonas stutzeri</name>
    <dbReference type="NCBI Taxonomy" id="316"/>
    <lineage>
        <taxon>Bacteria</taxon>
        <taxon>Pseudomonadati</taxon>
        <taxon>Pseudomonadota</taxon>
        <taxon>Gammaproteobacteria</taxon>
        <taxon>Pseudomonadales</taxon>
        <taxon>Pseudomonadaceae</taxon>
        <taxon>Stutzerimonas</taxon>
    </lineage>
</organism>
<sequence length="267" mass="29008">MSRKGKILAALLAVLAPVSAVALWTYLPQMQRAATWQNMASPGPLSSAHAFLKEDCAACHTPVKGVEDATCVACHANETVLVQRQPTAFHADIAGSNNCVACHKEHDAGRSLRGMDHAALTDIIVRWLDRAPEGHEGAVLLAHLKAHRPEALPGNLSLANGMTYKETLLDCASCHKTTDPHVQVFGNDCATCHGTTTWSIAEYRHPPPSSTECGQCHLAPLSHYKEHFGMMSKPIAGVRNAEPEQCYLCHQTTSWNDIRGIGIYDHH</sequence>
<dbReference type="Proteomes" id="UP001158500">
    <property type="component" value="Unassembled WGS sequence"/>
</dbReference>
<dbReference type="Proteomes" id="UP000236023">
    <property type="component" value="Unassembled WGS sequence"/>
</dbReference>
<dbReference type="Proteomes" id="UP001158076">
    <property type="component" value="Unassembled WGS sequence"/>
</dbReference>
<dbReference type="EMBL" id="POUT01000011">
    <property type="protein sequence ID" value="PNG07038.1"/>
    <property type="molecule type" value="Genomic_DNA"/>
</dbReference>
<feature type="signal peptide" evidence="2">
    <location>
        <begin position="1"/>
        <end position="22"/>
    </location>
</feature>
<dbReference type="Proteomes" id="UP001161139">
    <property type="component" value="Unassembled WGS sequence"/>
</dbReference>
<reference evidence="5" key="3">
    <citation type="submission" date="2022-09" db="EMBL/GenBank/DDBJ databases">
        <title>Intensive care unit water sources are persistently colonized with multi-drug resistant bacteria and are the site of extensive horizontal gene transfer of antibiotic resistance genes.</title>
        <authorList>
            <person name="Diorio-Toth L."/>
        </authorList>
    </citation>
    <scope>NUCLEOTIDE SEQUENCE</scope>
    <source>
        <strain evidence="6">GD03864</strain>
        <strain evidence="7">GD03947</strain>
        <strain evidence="5">GD04147</strain>
    </source>
</reference>
<reference evidence="4 9" key="1">
    <citation type="submission" date="2014-11" db="EMBL/GenBank/DDBJ databases">
        <title>Genomics and ecophysiology of heterotrophic nitrogen fixing bacteria isolated from estuarine surface water.</title>
        <authorList>
            <person name="Bentzon-Tilia M."/>
            <person name="Severin I."/>
            <person name="Hansen L.H."/>
            <person name="Riemann L."/>
        </authorList>
    </citation>
    <scope>NUCLEOTIDE SEQUENCE [LARGE SCALE GENOMIC DNA]</scope>
    <source>
        <strain evidence="4 9">BAL361</strain>
    </source>
</reference>